<gene>
    <name evidence="2" type="ORF">FOZ61_002888</name>
</gene>
<evidence type="ECO:0000256" key="1">
    <source>
        <dbReference type="SAM" id="Phobius"/>
    </source>
</evidence>
<name>A0A7J6KP90_PEROL</name>
<reference evidence="2 3" key="1">
    <citation type="submission" date="2020-04" db="EMBL/GenBank/DDBJ databases">
        <title>Perkinsus olseni comparative genomics.</title>
        <authorList>
            <person name="Bogema D.R."/>
        </authorList>
    </citation>
    <scope>NUCLEOTIDE SEQUENCE [LARGE SCALE GENOMIC DNA]</scope>
    <source>
        <strain evidence="2">ATCC PRA-179</strain>
    </source>
</reference>
<accession>A0A7J6KP90</accession>
<feature type="transmembrane region" description="Helical" evidence="1">
    <location>
        <begin position="475"/>
        <end position="496"/>
    </location>
</feature>
<feature type="non-terminal residue" evidence="2">
    <location>
        <position position="1"/>
    </location>
</feature>
<feature type="non-terminal residue" evidence="2">
    <location>
        <position position="497"/>
    </location>
</feature>
<sequence>SEEGEKSEEGEGGTTVINEVLMEPVTGAIGGPIHDRVCSLQLKIPPELTVLCDLISSSDPSKRQVDVTAICDPGAGRSYWISSDDCETTFPTEPTNRWVELADGSKCAINRKIRVHVSLKKPEAATVGPVEFLVLPYEQSRLGGSYRLLIGRDLGGYLGLQLDLGKGLVSVGDGRTEEHRGALSDSQSGDECDLLRYLGVDAPGVVAQPEPIASDTHLVPELTEELQQVSERVIGEVASSGTIKSPELPGYRLYARELAAGDIRDCAQQRAAIFVELPPVTGSVPRVQRYAHSLYTKLSSEHQATYGKLIDDFVQRQWWWSERDIPDSVKSRQRLPESPCFLTQLTRKPRLVVDCRVVNAALGRASSLKIKVTAQLLSIRADGSCCLLTADVQQAFYRCRVTNYLIPLLTAVGLFFSLRVIFGLNGGAGILQLGLGEIVEKAVRSFASLEWVQKAFCSHLYMDDWTAHGSDLRTVLHLFALTIFCMLLFGFASQLAK</sequence>
<dbReference type="AlphaFoldDB" id="A0A7J6KP90"/>
<comment type="caution">
    <text evidence="2">The sequence shown here is derived from an EMBL/GenBank/DDBJ whole genome shotgun (WGS) entry which is preliminary data.</text>
</comment>
<evidence type="ECO:0000313" key="3">
    <source>
        <dbReference type="Proteomes" id="UP000570595"/>
    </source>
</evidence>
<feature type="transmembrane region" description="Helical" evidence="1">
    <location>
        <begin position="404"/>
        <end position="422"/>
    </location>
</feature>
<keyword evidence="1" id="KW-0812">Transmembrane</keyword>
<keyword evidence="1" id="KW-1133">Transmembrane helix</keyword>
<protein>
    <submittedName>
        <fullName evidence="2">Uncharacterized protein</fullName>
    </submittedName>
</protein>
<dbReference type="OrthoDB" id="469359at2759"/>
<proteinExistence type="predicted"/>
<keyword evidence="1" id="KW-0472">Membrane</keyword>
<dbReference type="EMBL" id="JABAHT010001841">
    <property type="protein sequence ID" value="KAF4648306.1"/>
    <property type="molecule type" value="Genomic_DNA"/>
</dbReference>
<evidence type="ECO:0000313" key="2">
    <source>
        <dbReference type="EMBL" id="KAF4648306.1"/>
    </source>
</evidence>
<dbReference type="Proteomes" id="UP000570595">
    <property type="component" value="Unassembled WGS sequence"/>
</dbReference>
<organism evidence="2 3">
    <name type="scientific">Perkinsus olseni</name>
    <name type="common">Perkinsus atlanticus</name>
    <dbReference type="NCBI Taxonomy" id="32597"/>
    <lineage>
        <taxon>Eukaryota</taxon>
        <taxon>Sar</taxon>
        <taxon>Alveolata</taxon>
        <taxon>Perkinsozoa</taxon>
        <taxon>Perkinsea</taxon>
        <taxon>Perkinsida</taxon>
        <taxon>Perkinsidae</taxon>
        <taxon>Perkinsus</taxon>
    </lineage>
</organism>